<dbReference type="InterPro" id="IPR018499">
    <property type="entry name" value="Tetraspanin/Peripherin"/>
</dbReference>
<name>A0A6G0IK06_LARCR</name>
<comment type="subcellular location">
    <subcellularLocation>
        <location evidence="1">Membrane</location>
        <topology evidence="1">Multi-pass membrane protein</topology>
    </subcellularLocation>
</comment>
<feature type="transmembrane region" description="Helical" evidence="5">
    <location>
        <begin position="83"/>
        <end position="106"/>
    </location>
</feature>
<evidence type="ECO:0000256" key="2">
    <source>
        <dbReference type="ARBA" id="ARBA00022692"/>
    </source>
</evidence>
<evidence type="ECO:0000256" key="1">
    <source>
        <dbReference type="ARBA" id="ARBA00004141"/>
    </source>
</evidence>
<organism evidence="6 7">
    <name type="scientific">Larimichthys crocea</name>
    <name type="common">Large yellow croaker</name>
    <name type="synonym">Pseudosciaena crocea</name>
    <dbReference type="NCBI Taxonomy" id="215358"/>
    <lineage>
        <taxon>Eukaryota</taxon>
        <taxon>Metazoa</taxon>
        <taxon>Chordata</taxon>
        <taxon>Craniata</taxon>
        <taxon>Vertebrata</taxon>
        <taxon>Euteleostomi</taxon>
        <taxon>Actinopterygii</taxon>
        <taxon>Neopterygii</taxon>
        <taxon>Teleostei</taxon>
        <taxon>Neoteleostei</taxon>
        <taxon>Acanthomorphata</taxon>
        <taxon>Eupercaria</taxon>
        <taxon>Sciaenidae</taxon>
        <taxon>Larimichthys</taxon>
    </lineage>
</organism>
<dbReference type="EMBL" id="REGW02000009">
    <property type="protein sequence ID" value="KAE8291591.1"/>
    <property type="molecule type" value="Genomic_DNA"/>
</dbReference>
<evidence type="ECO:0000256" key="5">
    <source>
        <dbReference type="SAM" id="Phobius"/>
    </source>
</evidence>
<gene>
    <name evidence="6" type="ORF">D5F01_LYC08947</name>
</gene>
<evidence type="ECO:0000313" key="6">
    <source>
        <dbReference type="EMBL" id="KAE8291591.1"/>
    </source>
</evidence>
<evidence type="ECO:0000313" key="7">
    <source>
        <dbReference type="Proteomes" id="UP000424527"/>
    </source>
</evidence>
<dbReference type="Gene3D" id="1.10.1450.10">
    <property type="entry name" value="Tetraspanin"/>
    <property type="match status" value="1"/>
</dbReference>
<comment type="caution">
    <text evidence="6">The sequence shown here is derived from an EMBL/GenBank/DDBJ whole genome shotgun (WGS) entry which is preliminary data.</text>
</comment>
<keyword evidence="4 5" id="KW-0472">Membrane</keyword>
<keyword evidence="3 5" id="KW-1133">Transmembrane helix</keyword>
<dbReference type="PANTHER" id="PTHR19282:SF39">
    <property type="entry name" value="LEUKOCYTE SURFACE ANTIGEN CD53"/>
    <property type="match status" value="1"/>
</dbReference>
<protein>
    <submittedName>
        <fullName evidence="6">Tetraspanin-4</fullName>
    </submittedName>
</protein>
<evidence type="ECO:0000256" key="3">
    <source>
        <dbReference type="ARBA" id="ARBA00022989"/>
    </source>
</evidence>
<dbReference type="InterPro" id="IPR008952">
    <property type="entry name" value="Tetraspanin_EC2_sf"/>
</dbReference>
<evidence type="ECO:0000256" key="4">
    <source>
        <dbReference type="ARBA" id="ARBA00023136"/>
    </source>
</evidence>
<feature type="transmembrane region" description="Helical" evidence="5">
    <location>
        <begin position="12"/>
        <end position="30"/>
    </location>
</feature>
<dbReference type="SUPFAM" id="SSF48652">
    <property type="entry name" value="Tetraspanin"/>
    <property type="match status" value="1"/>
</dbReference>
<dbReference type="PANTHER" id="PTHR19282">
    <property type="entry name" value="TETRASPANIN"/>
    <property type="match status" value="1"/>
</dbReference>
<sequence length="280" mass="31936">MNRSCVNCLKTVVTNLNFLCWLCGAFVVAFGEFQMIHSKFTSLITTFWPIYPANTLVVTGTIVTCVCYLGVLGGMRENRCMLITFFILLFILMLVELAMACVFLVYSREIDSYFEKDLMRSLEIYRHSSLEGNKTIRDDFDAVQHLFKCCGVHGVEDWKGTVPISCCTKDPCNTVPFTSWQEGCLHKLRDWFARNYLSTGAGVVTMFIIQVQYIQGANTKHTSTMFTLTLTVCCFVPGRKSFFGEMMFRAVRVTKLNNKLKKVKMLSRPLKIAVIIFILL</sequence>
<proteinExistence type="predicted"/>
<dbReference type="AlphaFoldDB" id="A0A6G0IK06"/>
<reference evidence="6 7" key="1">
    <citation type="submission" date="2019-07" db="EMBL/GenBank/DDBJ databases">
        <title>Chromosome genome assembly for large yellow croaker.</title>
        <authorList>
            <person name="Xiao S."/>
        </authorList>
    </citation>
    <scope>NUCLEOTIDE SEQUENCE [LARGE SCALE GENOMIC DNA]</scope>
    <source>
        <strain evidence="6">JMULYC20181020</strain>
        <tissue evidence="6">Muscle</tissue>
    </source>
</reference>
<keyword evidence="2 5" id="KW-0812">Transmembrane</keyword>
<keyword evidence="7" id="KW-1185">Reference proteome</keyword>
<feature type="transmembrane region" description="Helical" evidence="5">
    <location>
        <begin position="50"/>
        <end position="71"/>
    </location>
</feature>
<accession>A0A6G0IK06</accession>
<dbReference type="GO" id="GO:0005886">
    <property type="term" value="C:plasma membrane"/>
    <property type="evidence" value="ECO:0007669"/>
    <property type="project" value="TreeGrafter"/>
</dbReference>
<dbReference type="Proteomes" id="UP000424527">
    <property type="component" value="Unassembled WGS sequence"/>
</dbReference>
<dbReference type="Pfam" id="PF00335">
    <property type="entry name" value="Tetraspanin"/>
    <property type="match status" value="1"/>
</dbReference>
<dbReference type="PRINTS" id="PR00259">
    <property type="entry name" value="TMFOUR"/>
</dbReference>